<keyword evidence="7" id="KW-0479">Metal-binding</keyword>
<feature type="transmembrane region" description="Helical" evidence="8">
    <location>
        <begin position="181"/>
        <end position="199"/>
    </location>
</feature>
<feature type="transmembrane region" description="Helical" evidence="8">
    <location>
        <begin position="20"/>
        <end position="38"/>
    </location>
</feature>
<evidence type="ECO:0000256" key="1">
    <source>
        <dbReference type="ARBA" id="ARBA00004651"/>
    </source>
</evidence>
<feature type="transmembrane region" description="Helical" evidence="8">
    <location>
        <begin position="205"/>
        <end position="228"/>
    </location>
</feature>
<dbReference type="Proteomes" id="UP000054926">
    <property type="component" value="Unassembled WGS sequence"/>
</dbReference>
<dbReference type="AlphaFoldDB" id="A0A0W0ZI99"/>
<feature type="transmembrane region" description="Helical" evidence="8">
    <location>
        <begin position="128"/>
        <end position="145"/>
    </location>
</feature>
<dbReference type="Pfam" id="PF00953">
    <property type="entry name" value="Glycos_transf_4"/>
    <property type="match status" value="1"/>
</dbReference>
<keyword evidence="9" id="KW-0328">Glycosyltransferase</keyword>
<feature type="transmembrane region" description="Helical" evidence="8">
    <location>
        <begin position="94"/>
        <end position="116"/>
    </location>
</feature>
<feature type="transmembrane region" description="Helical" evidence="8">
    <location>
        <begin position="151"/>
        <end position="169"/>
    </location>
</feature>
<comment type="cofactor">
    <cofactor evidence="7">
        <name>Mg(2+)</name>
        <dbReference type="ChEBI" id="CHEBI:18420"/>
    </cofactor>
</comment>
<comment type="subcellular location">
    <subcellularLocation>
        <location evidence="1">Cell membrane</location>
        <topology evidence="1">Multi-pass membrane protein</topology>
    </subcellularLocation>
</comment>
<evidence type="ECO:0000256" key="7">
    <source>
        <dbReference type="PIRSR" id="PIRSR600715-1"/>
    </source>
</evidence>
<protein>
    <submittedName>
        <fullName evidence="9">Alpha-N-acetylglucosaminyltransferase</fullName>
    </submittedName>
</protein>
<comment type="caution">
    <text evidence="9">The sequence shown here is derived from an EMBL/GenBank/DDBJ whole genome shotgun (WGS) entry which is preliminary data.</text>
</comment>
<dbReference type="OrthoDB" id="9783652at2"/>
<feature type="transmembrane region" description="Helical" evidence="8">
    <location>
        <begin position="278"/>
        <end position="297"/>
    </location>
</feature>
<evidence type="ECO:0000256" key="5">
    <source>
        <dbReference type="ARBA" id="ARBA00022989"/>
    </source>
</evidence>
<dbReference type="CDD" id="cd06854">
    <property type="entry name" value="GT_WbpL_WbcO_like"/>
    <property type="match status" value="1"/>
</dbReference>
<evidence type="ECO:0000313" key="10">
    <source>
        <dbReference type="Proteomes" id="UP000054926"/>
    </source>
</evidence>
<dbReference type="GO" id="GO:0009103">
    <property type="term" value="P:lipopolysaccharide biosynthetic process"/>
    <property type="evidence" value="ECO:0007669"/>
    <property type="project" value="TreeGrafter"/>
</dbReference>
<dbReference type="GO" id="GO:0071555">
    <property type="term" value="P:cell wall organization"/>
    <property type="evidence" value="ECO:0007669"/>
    <property type="project" value="TreeGrafter"/>
</dbReference>
<dbReference type="GO" id="GO:0044038">
    <property type="term" value="P:cell wall macromolecule biosynthetic process"/>
    <property type="evidence" value="ECO:0007669"/>
    <property type="project" value="TreeGrafter"/>
</dbReference>
<reference evidence="9 10" key="1">
    <citation type="submission" date="2015-11" db="EMBL/GenBank/DDBJ databases">
        <title>Genomic analysis of 38 Legionella species identifies large and diverse effector repertoires.</title>
        <authorList>
            <person name="Burstein D."/>
            <person name="Amaro F."/>
            <person name="Zusman T."/>
            <person name="Lifshitz Z."/>
            <person name="Cohen O."/>
            <person name="Gilbert J.A."/>
            <person name="Pupko T."/>
            <person name="Shuman H.A."/>
            <person name="Segal G."/>
        </authorList>
    </citation>
    <scope>NUCLEOTIDE SEQUENCE [LARGE SCALE GENOMIC DNA]</scope>
    <source>
        <strain evidence="9 10">IMVS3376</strain>
    </source>
</reference>
<gene>
    <name evidence="9" type="primary">wecA</name>
    <name evidence="9" type="ORF">Lste_2059</name>
</gene>
<keyword evidence="5 8" id="KW-1133">Transmembrane helix</keyword>
<dbReference type="PATRIC" id="fig|947033.5.peg.2184"/>
<feature type="binding site" evidence="7">
    <location>
        <position position="180"/>
    </location>
    <ligand>
        <name>Mg(2+)</name>
        <dbReference type="ChEBI" id="CHEBI:18420"/>
    </ligand>
</feature>
<dbReference type="STRING" id="947033.Lste_2059"/>
<keyword evidence="3 9" id="KW-0808">Transferase</keyword>
<keyword evidence="2" id="KW-1003">Cell membrane</keyword>
<evidence type="ECO:0000256" key="4">
    <source>
        <dbReference type="ARBA" id="ARBA00022692"/>
    </source>
</evidence>
<keyword evidence="10" id="KW-1185">Reference proteome</keyword>
<feature type="transmembrane region" description="Helical" evidence="8">
    <location>
        <begin position="249"/>
        <end position="272"/>
    </location>
</feature>
<keyword evidence="6 8" id="KW-0472">Membrane</keyword>
<dbReference type="EMBL" id="LNYY01000019">
    <property type="protein sequence ID" value="KTD68901.1"/>
    <property type="molecule type" value="Genomic_DNA"/>
</dbReference>
<dbReference type="InterPro" id="IPR000715">
    <property type="entry name" value="Glycosyl_transferase_4"/>
</dbReference>
<name>A0A0W0ZI99_9GAMM</name>
<evidence type="ECO:0000256" key="6">
    <source>
        <dbReference type="ARBA" id="ARBA00023136"/>
    </source>
</evidence>
<keyword evidence="7" id="KW-0460">Magnesium</keyword>
<evidence type="ECO:0000313" key="9">
    <source>
        <dbReference type="EMBL" id="KTD68901.1"/>
    </source>
</evidence>
<dbReference type="GO" id="GO:0016757">
    <property type="term" value="F:glycosyltransferase activity"/>
    <property type="evidence" value="ECO:0007669"/>
    <property type="project" value="UniProtKB-KW"/>
</dbReference>
<organism evidence="9 10">
    <name type="scientific">Legionella steelei</name>
    <dbReference type="NCBI Taxonomy" id="947033"/>
    <lineage>
        <taxon>Bacteria</taxon>
        <taxon>Pseudomonadati</taxon>
        <taxon>Pseudomonadota</taxon>
        <taxon>Gammaproteobacteria</taxon>
        <taxon>Legionellales</taxon>
        <taxon>Legionellaceae</taxon>
        <taxon>Legionella</taxon>
    </lineage>
</organism>
<evidence type="ECO:0000256" key="3">
    <source>
        <dbReference type="ARBA" id="ARBA00022679"/>
    </source>
</evidence>
<dbReference type="GO" id="GO:0046872">
    <property type="term" value="F:metal ion binding"/>
    <property type="evidence" value="ECO:0007669"/>
    <property type="project" value="UniProtKB-KW"/>
</dbReference>
<dbReference type="PANTHER" id="PTHR22926">
    <property type="entry name" value="PHOSPHO-N-ACETYLMURAMOYL-PENTAPEPTIDE-TRANSFERASE"/>
    <property type="match status" value="1"/>
</dbReference>
<proteinExistence type="predicted"/>
<evidence type="ECO:0000256" key="8">
    <source>
        <dbReference type="SAM" id="Phobius"/>
    </source>
</evidence>
<accession>A0A0W0ZI99</accession>
<keyword evidence="4 8" id="KW-0812">Transmembrane</keyword>
<dbReference type="PANTHER" id="PTHR22926:SF3">
    <property type="entry name" value="UNDECAPRENYL-PHOSPHATE ALPHA-N-ACETYLGLUCOSAMINYL 1-PHOSPHATE TRANSFERASE"/>
    <property type="match status" value="1"/>
</dbReference>
<feature type="transmembrane region" description="Helical" evidence="8">
    <location>
        <begin position="72"/>
        <end position="88"/>
    </location>
</feature>
<dbReference type="GO" id="GO:0016780">
    <property type="term" value="F:phosphotransferase activity, for other substituted phosphate groups"/>
    <property type="evidence" value="ECO:0007669"/>
    <property type="project" value="InterPro"/>
</dbReference>
<evidence type="ECO:0000256" key="2">
    <source>
        <dbReference type="ARBA" id="ARBA00022475"/>
    </source>
</evidence>
<feature type="binding site" evidence="7">
    <location>
        <position position="120"/>
    </location>
    <ligand>
        <name>Mg(2+)</name>
        <dbReference type="ChEBI" id="CHEBI:18420"/>
    </ligand>
</feature>
<sequence length="310" mass="35762">MDKPNNRSMHTIPTIRGGGLIFIGLSVLALPLLCYVTHTSVFEQLPFMLCIFFLAAISFLDDLYNLSVKPRFFAQSGVALFIALFIRPEQLDFGFIAVHYSFFIIPFIFFAVIWAINHFNFMDGIDGFCALQSVFLFCAYAILFGMMHATFYQSFCLILIFSLIGFLFFNFPPAKLFMGDVGSATLGLITFCIALIAQQKFQIPIFYWFMLNGLFLFDSTITLLRRMIHKENWSAAHKKHAYQRLRQSGVSVPTILLGQTVMNVSFLVLVLLIQEHRIHFGFLFMQIIIMLFIYYLIERKFPMYPTALTY</sequence>
<dbReference type="GO" id="GO:0005886">
    <property type="term" value="C:plasma membrane"/>
    <property type="evidence" value="ECO:0007669"/>
    <property type="project" value="UniProtKB-SubCell"/>
</dbReference>